<gene>
    <name evidence="3" type="ORF">GCM10009019_11420</name>
</gene>
<dbReference type="Proteomes" id="UP001500194">
    <property type="component" value="Unassembled WGS sequence"/>
</dbReference>
<keyword evidence="4" id="KW-1185">Reference proteome</keyword>
<dbReference type="RefSeq" id="WP_227261157.1">
    <property type="nucleotide sequence ID" value="NZ_BAAADU010000002.1"/>
</dbReference>
<organism evidence="3 4">
    <name type="scientific">Salarchaeum japonicum</name>
    <dbReference type="NCBI Taxonomy" id="555573"/>
    <lineage>
        <taxon>Archaea</taxon>
        <taxon>Methanobacteriati</taxon>
        <taxon>Methanobacteriota</taxon>
        <taxon>Stenosarchaea group</taxon>
        <taxon>Halobacteria</taxon>
        <taxon>Halobacteriales</taxon>
        <taxon>Halobacteriaceae</taxon>
    </lineage>
</organism>
<accession>A0AAV3T0F7</accession>
<dbReference type="EMBL" id="BAAADU010000002">
    <property type="protein sequence ID" value="GAA0650322.1"/>
    <property type="molecule type" value="Genomic_DNA"/>
</dbReference>
<reference evidence="3 4" key="1">
    <citation type="journal article" date="2019" name="Int. J. Syst. Evol. Microbiol.">
        <title>The Global Catalogue of Microorganisms (GCM) 10K type strain sequencing project: providing services to taxonomists for standard genome sequencing and annotation.</title>
        <authorList>
            <consortium name="The Broad Institute Genomics Platform"/>
            <consortium name="The Broad Institute Genome Sequencing Center for Infectious Disease"/>
            <person name="Wu L."/>
            <person name="Ma J."/>
        </authorList>
    </citation>
    <scope>NUCLEOTIDE SEQUENCE [LARGE SCALE GENOMIC DNA]</scope>
    <source>
        <strain evidence="3 4">JCM 16327</strain>
    </source>
</reference>
<dbReference type="AlphaFoldDB" id="A0AAV3T0F7"/>
<dbReference type="PANTHER" id="PTHR35848:SF9">
    <property type="entry name" value="SLL1358 PROTEIN"/>
    <property type="match status" value="1"/>
</dbReference>
<dbReference type="Pfam" id="PF07883">
    <property type="entry name" value="Cupin_2"/>
    <property type="match status" value="1"/>
</dbReference>
<evidence type="ECO:0000256" key="1">
    <source>
        <dbReference type="ARBA" id="ARBA00022723"/>
    </source>
</evidence>
<proteinExistence type="predicted"/>
<dbReference type="InterPro" id="IPR013096">
    <property type="entry name" value="Cupin_2"/>
</dbReference>
<evidence type="ECO:0000313" key="4">
    <source>
        <dbReference type="Proteomes" id="UP001500194"/>
    </source>
</evidence>
<dbReference type="SUPFAM" id="SSF51182">
    <property type="entry name" value="RmlC-like cupins"/>
    <property type="match status" value="1"/>
</dbReference>
<feature type="domain" description="Cupin type-2" evidence="2">
    <location>
        <begin position="40"/>
        <end position="105"/>
    </location>
</feature>
<dbReference type="InterPro" id="IPR051610">
    <property type="entry name" value="GPI/OXD"/>
</dbReference>
<sequence length="157" mass="17399">MRKVRLSEFSSRMSPADVSYPLADALGTTNVSLNYYELDEGDSTSFGYHAHESQEEVFYVQAGTVTFRTEEESVPVRSGELARFAPGEYKHAVNEHADRAIVLAVGAPREAGETTILRYCEECEAETTQTIELADDRESIVARCENCGGETGRFTDE</sequence>
<protein>
    <submittedName>
        <fullName evidence="3">Cupin domain-containing protein</fullName>
    </submittedName>
</protein>
<dbReference type="Gene3D" id="2.60.120.10">
    <property type="entry name" value="Jelly Rolls"/>
    <property type="match status" value="1"/>
</dbReference>
<dbReference type="PANTHER" id="PTHR35848">
    <property type="entry name" value="OXALATE-BINDING PROTEIN"/>
    <property type="match status" value="1"/>
</dbReference>
<evidence type="ECO:0000259" key="2">
    <source>
        <dbReference type="Pfam" id="PF07883"/>
    </source>
</evidence>
<dbReference type="InterPro" id="IPR011051">
    <property type="entry name" value="RmlC_Cupin_sf"/>
</dbReference>
<dbReference type="InterPro" id="IPR014710">
    <property type="entry name" value="RmlC-like_jellyroll"/>
</dbReference>
<comment type="caution">
    <text evidence="3">The sequence shown here is derived from an EMBL/GenBank/DDBJ whole genome shotgun (WGS) entry which is preliminary data.</text>
</comment>
<name>A0AAV3T0F7_9EURY</name>
<keyword evidence="1" id="KW-0479">Metal-binding</keyword>
<dbReference type="GO" id="GO:0046872">
    <property type="term" value="F:metal ion binding"/>
    <property type="evidence" value="ECO:0007669"/>
    <property type="project" value="UniProtKB-KW"/>
</dbReference>
<evidence type="ECO:0000313" key="3">
    <source>
        <dbReference type="EMBL" id="GAA0650322.1"/>
    </source>
</evidence>
<dbReference type="GeneID" id="68571731"/>